<dbReference type="RefSeq" id="WP_163042078.1">
    <property type="nucleotide sequence ID" value="NZ_JAAAMJ010000001.1"/>
</dbReference>
<dbReference type="Pfam" id="PF11748">
    <property type="entry name" value="DUF3306"/>
    <property type="match status" value="1"/>
</dbReference>
<dbReference type="InterPro" id="IPR021735">
    <property type="entry name" value="DUF3306"/>
</dbReference>
<feature type="region of interest" description="Disordered" evidence="1">
    <location>
        <begin position="1"/>
        <end position="40"/>
    </location>
</feature>
<evidence type="ECO:0000313" key="3">
    <source>
        <dbReference type="Proteomes" id="UP000476332"/>
    </source>
</evidence>
<reference evidence="2 3" key="1">
    <citation type="submission" date="2020-01" db="EMBL/GenBank/DDBJ databases">
        <title>Genomes of bacteria type strains.</title>
        <authorList>
            <person name="Chen J."/>
            <person name="Zhu S."/>
            <person name="Chen J."/>
        </authorList>
    </citation>
    <scope>NUCLEOTIDE SEQUENCE [LARGE SCALE GENOMIC DNA]</scope>
    <source>
        <strain evidence="2 3">KCTC 52919</strain>
    </source>
</reference>
<gene>
    <name evidence="2" type="ORF">GTW51_01345</name>
</gene>
<dbReference type="Proteomes" id="UP000476332">
    <property type="component" value="Unassembled WGS sequence"/>
</dbReference>
<comment type="caution">
    <text evidence="2">The sequence shown here is derived from an EMBL/GenBank/DDBJ whole genome shotgun (WGS) entry which is preliminary data.</text>
</comment>
<dbReference type="EMBL" id="JAAAMJ010000001">
    <property type="protein sequence ID" value="NDV85339.1"/>
    <property type="molecule type" value="Genomic_DNA"/>
</dbReference>
<keyword evidence="3" id="KW-1185">Reference proteome</keyword>
<evidence type="ECO:0000313" key="2">
    <source>
        <dbReference type="EMBL" id="NDV85339.1"/>
    </source>
</evidence>
<sequence length="211" mass="22714">MSNEFFARWSRRKLEEASPKTGEAAVPPPEAEDSTAPVAAEADAPVEPITEEELAALPEPDAVTDWSEIAGFLRQGVPLALRNRAMRRIWSLDPSIRDYVGDARDYAWDWNVPGGMPVSGPLSATTDVGKMVRGLYEPAPETPMREPEAIAEREELIGPEPDRGTGAAPDTLTEPVTPASPTETTDACDTPDSSDELSLPRVTRHGGALPT</sequence>
<name>A0A6L9MC00_9HYPH</name>
<protein>
    <submittedName>
        <fullName evidence="2">DUF3306 domain-containing protein</fullName>
    </submittedName>
</protein>
<dbReference type="AlphaFoldDB" id="A0A6L9MC00"/>
<accession>A0A6L9MC00</accession>
<evidence type="ECO:0000256" key="1">
    <source>
        <dbReference type="SAM" id="MobiDB-lite"/>
    </source>
</evidence>
<feature type="region of interest" description="Disordered" evidence="1">
    <location>
        <begin position="138"/>
        <end position="211"/>
    </location>
</feature>
<proteinExistence type="predicted"/>
<organism evidence="2 3">
    <name type="scientific">Aurantimonas aggregata</name>
    <dbReference type="NCBI Taxonomy" id="2047720"/>
    <lineage>
        <taxon>Bacteria</taxon>
        <taxon>Pseudomonadati</taxon>
        <taxon>Pseudomonadota</taxon>
        <taxon>Alphaproteobacteria</taxon>
        <taxon>Hyphomicrobiales</taxon>
        <taxon>Aurantimonadaceae</taxon>
        <taxon>Aurantimonas</taxon>
    </lineage>
</organism>
<feature type="compositionally biased region" description="Basic and acidic residues" evidence="1">
    <location>
        <begin position="143"/>
        <end position="163"/>
    </location>
</feature>